<dbReference type="OrthoDB" id="1164858at2"/>
<dbReference type="Proteomes" id="UP000280066">
    <property type="component" value="Unassembled WGS sequence"/>
</dbReference>
<comment type="caution">
    <text evidence="2">The sequence shown here is derived from an EMBL/GenBank/DDBJ whole genome shotgun (WGS) entry which is preliminary data.</text>
</comment>
<evidence type="ECO:0000313" key="3">
    <source>
        <dbReference type="Proteomes" id="UP000280066"/>
    </source>
</evidence>
<reference evidence="2 3" key="1">
    <citation type="submission" date="2018-12" db="EMBL/GenBank/DDBJ databases">
        <authorList>
            <person name="Feng G."/>
            <person name="Zhu H."/>
        </authorList>
    </citation>
    <scope>NUCLEOTIDE SEQUENCE [LARGE SCALE GENOMIC DNA]</scope>
    <source>
        <strain evidence="2 3">9PBR-2</strain>
    </source>
</reference>
<sequence length="211" mass="24024">MKLVVLLMAWLLGCSKLGVAQTSPVLYPKLSKTLDSLAYVDQWPMQQMFRQLPDSAGRNLVDVEKENYARHQPILEKIVRQYGYPGFRQVGEKSSGNFWLLVQHADAYPDFQRQVLNLMLPEVKRKNASPINYAYLTDRVAINAGQPEEYGTQVVYENVGTPTVKAKPKSVRDPAHVNQRRAALGMEPLESYLDMMTKMHIEMNRPKSTAL</sequence>
<gene>
    <name evidence="2" type="ORF">EI290_06160</name>
</gene>
<proteinExistence type="predicted"/>
<dbReference type="AlphaFoldDB" id="A0A428JPQ2"/>
<feature type="chain" id="PRO_5019427095" evidence="1">
    <location>
        <begin position="21"/>
        <end position="211"/>
    </location>
</feature>
<dbReference type="RefSeq" id="WP_125427786.1">
    <property type="nucleotide sequence ID" value="NZ_RWIS01000003.1"/>
</dbReference>
<keyword evidence="1" id="KW-0732">Signal</keyword>
<evidence type="ECO:0000256" key="1">
    <source>
        <dbReference type="SAM" id="SignalP"/>
    </source>
</evidence>
<feature type="signal peptide" evidence="1">
    <location>
        <begin position="1"/>
        <end position="20"/>
    </location>
</feature>
<keyword evidence="3" id="KW-1185">Reference proteome</keyword>
<name>A0A428JPQ2_9BACT</name>
<organism evidence="2 3">
    <name type="scientific">Hymenobacter metallilatus</name>
    <dbReference type="NCBI Taxonomy" id="2493666"/>
    <lineage>
        <taxon>Bacteria</taxon>
        <taxon>Pseudomonadati</taxon>
        <taxon>Bacteroidota</taxon>
        <taxon>Cytophagia</taxon>
        <taxon>Cytophagales</taxon>
        <taxon>Hymenobacteraceae</taxon>
        <taxon>Hymenobacter</taxon>
    </lineage>
</organism>
<accession>A0A428JPQ2</accession>
<dbReference type="Pfam" id="PF20329">
    <property type="entry name" value="DUF6624"/>
    <property type="match status" value="1"/>
</dbReference>
<protein>
    <submittedName>
        <fullName evidence="2">Uncharacterized protein</fullName>
    </submittedName>
</protein>
<dbReference type="InterPro" id="IPR046732">
    <property type="entry name" value="DUF6624"/>
</dbReference>
<dbReference type="EMBL" id="RWIS01000003">
    <property type="protein sequence ID" value="RSK35280.1"/>
    <property type="molecule type" value="Genomic_DNA"/>
</dbReference>
<evidence type="ECO:0000313" key="2">
    <source>
        <dbReference type="EMBL" id="RSK35280.1"/>
    </source>
</evidence>